<dbReference type="InterPro" id="IPR012337">
    <property type="entry name" value="RNaseH-like_sf"/>
</dbReference>
<dbReference type="Gene3D" id="3.30.420.10">
    <property type="entry name" value="Ribonuclease H-like superfamily/Ribonuclease H"/>
    <property type="match status" value="1"/>
</dbReference>
<keyword evidence="3" id="KW-1185">Reference proteome</keyword>
<sequence>MPLSLRLGALVSGSPTPKEMAASDMNRRHVQPLLTWSTTVAHPTDNYLIILQLNRNGNRCTIQWIKGHSGIVGNDIADTLAKRGAESADPCRLLNRQSTGGRVKHGKADSSL</sequence>
<reference evidence="2 3" key="1">
    <citation type="submission" date="2022-01" db="EMBL/GenBank/DDBJ databases">
        <title>A chromosomal length assembly of Cordylochernes scorpioides.</title>
        <authorList>
            <person name="Zeh D."/>
            <person name="Zeh J."/>
        </authorList>
    </citation>
    <scope>NUCLEOTIDE SEQUENCE [LARGE SCALE GENOMIC DNA]</scope>
    <source>
        <strain evidence="2">IN4F17</strain>
        <tissue evidence="2">Whole Body</tissue>
    </source>
</reference>
<accession>A0ABY6KKW1</accession>
<protein>
    <recommendedName>
        <fullName evidence="1">RNase H type-1 domain-containing protein</fullName>
    </recommendedName>
</protein>
<evidence type="ECO:0000313" key="2">
    <source>
        <dbReference type="EMBL" id="UYV68240.1"/>
    </source>
</evidence>
<evidence type="ECO:0000313" key="3">
    <source>
        <dbReference type="Proteomes" id="UP001235939"/>
    </source>
</evidence>
<feature type="domain" description="RNase H type-1" evidence="1">
    <location>
        <begin position="1"/>
        <end position="86"/>
    </location>
</feature>
<dbReference type="Proteomes" id="UP001235939">
    <property type="component" value="Chromosome 05"/>
</dbReference>
<name>A0ABY6KKW1_9ARAC</name>
<dbReference type="Pfam" id="PF00075">
    <property type="entry name" value="RNase_H"/>
    <property type="match status" value="1"/>
</dbReference>
<dbReference type="InterPro" id="IPR002156">
    <property type="entry name" value="RNaseH_domain"/>
</dbReference>
<proteinExistence type="predicted"/>
<dbReference type="PROSITE" id="PS50879">
    <property type="entry name" value="RNASE_H_1"/>
    <property type="match status" value="1"/>
</dbReference>
<dbReference type="EMBL" id="CP092867">
    <property type="protein sequence ID" value="UYV68240.1"/>
    <property type="molecule type" value="Genomic_DNA"/>
</dbReference>
<dbReference type="SUPFAM" id="SSF53098">
    <property type="entry name" value="Ribonuclease H-like"/>
    <property type="match status" value="1"/>
</dbReference>
<gene>
    <name evidence="2" type="ORF">LAZ67_5003580</name>
</gene>
<organism evidence="2 3">
    <name type="scientific">Cordylochernes scorpioides</name>
    <dbReference type="NCBI Taxonomy" id="51811"/>
    <lineage>
        <taxon>Eukaryota</taxon>
        <taxon>Metazoa</taxon>
        <taxon>Ecdysozoa</taxon>
        <taxon>Arthropoda</taxon>
        <taxon>Chelicerata</taxon>
        <taxon>Arachnida</taxon>
        <taxon>Pseudoscorpiones</taxon>
        <taxon>Cheliferoidea</taxon>
        <taxon>Chernetidae</taxon>
        <taxon>Cordylochernes</taxon>
    </lineage>
</organism>
<dbReference type="InterPro" id="IPR036397">
    <property type="entry name" value="RNaseH_sf"/>
</dbReference>
<evidence type="ECO:0000259" key="1">
    <source>
        <dbReference type="PROSITE" id="PS50879"/>
    </source>
</evidence>